<dbReference type="SUPFAM" id="SSF53448">
    <property type="entry name" value="Nucleotide-diphospho-sugar transferases"/>
    <property type="match status" value="1"/>
</dbReference>
<evidence type="ECO:0000313" key="3">
    <source>
        <dbReference type="EMBL" id="GMI37363.1"/>
    </source>
</evidence>
<feature type="domain" description="Nucleotide-diphospho-sugar transferase" evidence="2">
    <location>
        <begin position="286"/>
        <end position="468"/>
    </location>
</feature>
<accession>A0A9W7G8V1</accession>
<dbReference type="InterPro" id="IPR052636">
    <property type="entry name" value="UDP-D-xylose:L-fucose_XylT"/>
</dbReference>
<dbReference type="GO" id="GO:0016757">
    <property type="term" value="F:glycosyltransferase activity"/>
    <property type="evidence" value="ECO:0007669"/>
    <property type="project" value="TreeGrafter"/>
</dbReference>
<dbReference type="OrthoDB" id="197884at2759"/>
<dbReference type="Proteomes" id="UP001165065">
    <property type="component" value="Unassembled WGS sequence"/>
</dbReference>
<dbReference type="Pfam" id="PF03407">
    <property type="entry name" value="Nucleotid_trans"/>
    <property type="match status" value="1"/>
</dbReference>
<dbReference type="PANTHER" id="PTHR47032:SF1">
    <property type="entry name" value="UDP-D-XYLOSE:L-FUCOSE ALPHA-1,3-D-XYLOSYLTRANSFERASE-RELATED"/>
    <property type="match status" value="1"/>
</dbReference>
<gene>
    <name evidence="3" type="ORF">TrCOL_g12202</name>
</gene>
<evidence type="ECO:0000313" key="4">
    <source>
        <dbReference type="Proteomes" id="UP001165065"/>
    </source>
</evidence>
<comment type="similarity">
    <text evidence="1">Belongs to the glycosyltransferase 77 family.</text>
</comment>
<dbReference type="EMBL" id="BRYA01001003">
    <property type="protein sequence ID" value="GMI37363.1"/>
    <property type="molecule type" value="Genomic_DNA"/>
</dbReference>
<evidence type="ECO:0000259" key="2">
    <source>
        <dbReference type="Pfam" id="PF03407"/>
    </source>
</evidence>
<dbReference type="GO" id="GO:0005794">
    <property type="term" value="C:Golgi apparatus"/>
    <property type="evidence" value="ECO:0007669"/>
    <property type="project" value="TreeGrafter"/>
</dbReference>
<dbReference type="InterPro" id="IPR005069">
    <property type="entry name" value="Nucl-diP-sugar_transferase"/>
</dbReference>
<dbReference type="Gene3D" id="3.90.550.10">
    <property type="entry name" value="Spore Coat Polysaccharide Biosynthesis Protein SpsA, Chain A"/>
    <property type="match status" value="1"/>
</dbReference>
<comment type="caution">
    <text evidence="3">The sequence shown here is derived from an EMBL/GenBank/DDBJ whole genome shotgun (WGS) entry which is preliminary data.</text>
</comment>
<protein>
    <recommendedName>
        <fullName evidence="2">Nucleotide-diphospho-sugar transferase domain-containing protein</fullName>
    </recommendedName>
</protein>
<proteinExistence type="inferred from homology"/>
<reference evidence="4" key="1">
    <citation type="journal article" date="2023" name="Commun. Biol.">
        <title>Genome analysis of Parmales, the sister group of diatoms, reveals the evolutionary specialization of diatoms from phago-mixotrophs to photoautotrophs.</title>
        <authorList>
            <person name="Ban H."/>
            <person name="Sato S."/>
            <person name="Yoshikawa S."/>
            <person name="Yamada K."/>
            <person name="Nakamura Y."/>
            <person name="Ichinomiya M."/>
            <person name="Sato N."/>
            <person name="Blanc-Mathieu R."/>
            <person name="Endo H."/>
            <person name="Kuwata A."/>
            <person name="Ogata H."/>
        </authorList>
    </citation>
    <scope>NUCLEOTIDE SEQUENCE [LARGE SCALE GENOMIC DNA]</scope>
</reference>
<evidence type="ECO:0000256" key="1">
    <source>
        <dbReference type="ARBA" id="ARBA00007033"/>
    </source>
</evidence>
<dbReference type="InterPro" id="IPR029044">
    <property type="entry name" value="Nucleotide-diphossugar_trans"/>
</dbReference>
<sequence length="834" mass="92864">MTKRVYPESFCVSPNFLIQALLIIILLLPCLSSSVTSSLPSSPTTTILSPPFKSSFPSSTVLLSISSSSPLPPNSNLCFSLVNKRVSWYQHTYCTPERYIESEMDLPRGVFRLRSYVAVLGEGAEESNWGEHYRGGHSSEEGAIPETESITLFAVEEDVWRVEDVRGVESGGRRLKALDVTRSLVGGGELADTLRRVTEGEEERVVVMMGNKGHLGMINNAVFSARRLGVDNLVVFGLDDHVCGKEGRLNVEGLRAGEGGAECVRLPDELLGQLCGDCSRTRDVWTEGFADVAVVKPAVIKAVLELGYDALWMDTDVVLFADPFNAMEPFNSDLYIQSGGTIPKEYPEPEELFREELCTGFFYVKANGKMVEFMTHVILELSTREENVQFGDQAAFNVVLWEWQWRGGGGRNGGGEDVHFMVLHPTRYPTGGVFFEHHDEVYGVGKGVPPILVHNNFIIGRGKKEERFKRHGLWMRDRVGEKEWGEVMGGGWGREYVKILGVKGAYRTFEQTTPTSTPGVDADDDYYLPFVFAPVEVYLNPHPHPSQRRAILTMSCSSETRTWFRVHTLPRMIDYALKTGSDVVVVNRVVECEDWANVKMTREILGADKSLSVVDDDHDIKFHDCAKLLKVRLWIDAMDAGWDRVLYLDDTVLISRSSDDIFDVVKVGVLGATRETHKGDAKASVRVLCLAYPCGGRGGRIYVDEGLRDDVEGRGVTFNSGVLVMDRDKHLEGLREHMGEFVDSVVVKRDQGYINAVAIMEDWAVQDLGFSWNYLGSFLVLDEGGGVVGLENGGLGNAKFVHVTTGVYANLKAEFRGSFEERNKVIERLNEIMT</sequence>
<name>A0A9W7G8V1_9STRA</name>
<keyword evidence="4" id="KW-1185">Reference proteome</keyword>
<dbReference type="AlphaFoldDB" id="A0A9W7G8V1"/>
<dbReference type="PANTHER" id="PTHR47032">
    <property type="entry name" value="UDP-D-XYLOSE:L-FUCOSE ALPHA-1,3-D-XYLOSYLTRANSFERASE-RELATED"/>
    <property type="match status" value="1"/>
</dbReference>
<organism evidence="3 4">
    <name type="scientific">Triparma columacea</name>
    <dbReference type="NCBI Taxonomy" id="722753"/>
    <lineage>
        <taxon>Eukaryota</taxon>
        <taxon>Sar</taxon>
        <taxon>Stramenopiles</taxon>
        <taxon>Ochrophyta</taxon>
        <taxon>Bolidophyceae</taxon>
        <taxon>Parmales</taxon>
        <taxon>Triparmaceae</taxon>
        <taxon>Triparma</taxon>
    </lineage>
</organism>